<dbReference type="AlphaFoldDB" id="A0A6B0UAX6"/>
<dbReference type="EMBL" id="GIFC01001150">
    <property type="protein sequence ID" value="MXU83233.1"/>
    <property type="molecule type" value="Transcribed_RNA"/>
</dbReference>
<evidence type="ECO:0000256" key="1">
    <source>
        <dbReference type="SAM" id="MobiDB-lite"/>
    </source>
</evidence>
<organism evidence="2">
    <name type="scientific">Ixodes ricinus</name>
    <name type="common">Common tick</name>
    <name type="synonym">Acarus ricinus</name>
    <dbReference type="NCBI Taxonomy" id="34613"/>
    <lineage>
        <taxon>Eukaryota</taxon>
        <taxon>Metazoa</taxon>
        <taxon>Ecdysozoa</taxon>
        <taxon>Arthropoda</taxon>
        <taxon>Chelicerata</taxon>
        <taxon>Arachnida</taxon>
        <taxon>Acari</taxon>
        <taxon>Parasitiformes</taxon>
        <taxon>Ixodida</taxon>
        <taxon>Ixodoidea</taxon>
        <taxon>Ixodidae</taxon>
        <taxon>Ixodinae</taxon>
        <taxon>Ixodes</taxon>
    </lineage>
</organism>
<evidence type="ECO:0000313" key="2">
    <source>
        <dbReference type="EMBL" id="MXU83233.1"/>
    </source>
</evidence>
<sequence length="74" mass="8354">MAHSLRKRTLVVRVCASAALTAHRRAPREPPGPPEYKEGETLTRAAWPTRRNRRRSAIAGARVTSEYNRALKEC</sequence>
<accession>A0A6B0UAX6</accession>
<reference evidence="2" key="1">
    <citation type="submission" date="2019-12" db="EMBL/GenBank/DDBJ databases">
        <title>An insight into the sialome of adult female Ixodes ricinus ticks feeding for 6 days.</title>
        <authorList>
            <person name="Perner J."/>
            <person name="Ribeiro J.M.C."/>
        </authorList>
    </citation>
    <scope>NUCLEOTIDE SEQUENCE</scope>
    <source>
        <strain evidence="2">Semi-engorged</strain>
        <tissue evidence="2">Salivary glands</tissue>
    </source>
</reference>
<protein>
    <submittedName>
        <fullName evidence="2">Uncharacterized protein</fullName>
    </submittedName>
</protein>
<feature type="region of interest" description="Disordered" evidence="1">
    <location>
        <begin position="22"/>
        <end position="42"/>
    </location>
</feature>
<name>A0A6B0UAX6_IXORI</name>
<proteinExistence type="predicted"/>